<proteinExistence type="predicted"/>
<sequence>MVSSSSRPPLMGAGGLNSTNLVLTLSSGLAAILYVLDVRFKIALYAEGVRHQALSKELLTLIIRSPIALILGLGRLLSLSFSERHLYLAAASSNLWCSATRSCIWITKMETNDLDFVILIARAKTWIKPNTTNVSCYDLANFSTKARLVEALTAKKSAAEARVCTEGSPRASSKEPRLPETC</sequence>
<feature type="transmembrane region" description="Helical" evidence="1">
    <location>
        <begin position="20"/>
        <end position="37"/>
    </location>
</feature>
<keyword evidence="3" id="KW-1185">Reference proteome</keyword>
<dbReference type="AlphaFoldDB" id="A0A9Q1QAP2"/>
<evidence type="ECO:0000313" key="2">
    <source>
        <dbReference type="EMBL" id="KAJ8435162.1"/>
    </source>
</evidence>
<keyword evidence="1" id="KW-0472">Membrane</keyword>
<gene>
    <name evidence="2" type="ORF">Cgig2_007783</name>
</gene>
<reference evidence="2" key="1">
    <citation type="submission" date="2022-04" db="EMBL/GenBank/DDBJ databases">
        <title>Carnegiea gigantea Genome sequencing and assembly v2.</title>
        <authorList>
            <person name="Copetti D."/>
            <person name="Sanderson M.J."/>
            <person name="Burquez A."/>
            <person name="Wojciechowski M.F."/>
        </authorList>
    </citation>
    <scope>NUCLEOTIDE SEQUENCE</scope>
    <source>
        <strain evidence="2">SGP5-SGP5p</strain>
        <tissue evidence="2">Aerial part</tissue>
    </source>
</reference>
<keyword evidence="1" id="KW-0812">Transmembrane</keyword>
<keyword evidence="1" id="KW-1133">Transmembrane helix</keyword>
<evidence type="ECO:0000256" key="1">
    <source>
        <dbReference type="SAM" id="Phobius"/>
    </source>
</evidence>
<organism evidence="2 3">
    <name type="scientific">Carnegiea gigantea</name>
    <dbReference type="NCBI Taxonomy" id="171969"/>
    <lineage>
        <taxon>Eukaryota</taxon>
        <taxon>Viridiplantae</taxon>
        <taxon>Streptophyta</taxon>
        <taxon>Embryophyta</taxon>
        <taxon>Tracheophyta</taxon>
        <taxon>Spermatophyta</taxon>
        <taxon>Magnoliopsida</taxon>
        <taxon>eudicotyledons</taxon>
        <taxon>Gunneridae</taxon>
        <taxon>Pentapetalae</taxon>
        <taxon>Caryophyllales</taxon>
        <taxon>Cactineae</taxon>
        <taxon>Cactaceae</taxon>
        <taxon>Cactoideae</taxon>
        <taxon>Echinocereeae</taxon>
        <taxon>Carnegiea</taxon>
    </lineage>
</organism>
<name>A0A9Q1QAP2_9CARY</name>
<accession>A0A9Q1QAP2</accession>
<protein>
    <submittedName>
        <fullName evidence="2">Uncharacterized protein</fullName>
    </submittedName>
</protein>
<evidence type="ECO:0000313" key="3">
    <source>
        <dbReference type="Proteomes" id="UP001153076"/>
    </source>
</evidence>
<dbReference type="Proteomes" id="UP001153076">
    <property type="component" value="Unassembled WGS sequence"/>
</dbReference>
<comment type="caution">
    <text evidence="2">The sequence shown here is derived from an EMBL/GenBank/DDBJ whole genome shotgun (WGS) entry which is preliminary data.</text>
</comment>
<dbReference type="EMBL" id="JAKOGI010000429">
    <property type="protein sequence ID" value="KAJ8435162.1"/>
    <property type="molecule type" value="Genomic_DNA"/>
</dbReference>